<comment type="caution">
    <text evidence="1">The sequence shown here is derived from an EMBL/GenBank/DDBJ whole genome shotgun (WGS) entry which is preliminary data.</text>
</comment>
<proteinExistence type="predicted"/>
<organism evidence="1 2">
    <name type="scientific">Basidiobolus ranarum</name>
    <dbReference type="NCBI Taxonomy" id="34480"/>
    <lineage>
        <taxon>Eukaryota</taxon>
        <taxon>Fungi</taxon>
        <taxon>Fungi incertae sedis</taxon>
        <taxon>Zoopagomycota</taxon>
        <taxon>Entomophthoromycotina</taxon>
        <taxon>Basidiobolomycetes</taxon>
        <taxon>Basidiobolales</taxon>
        <taxon>Basidiobolaceae</taxon>
        <taxon>Basidiobolus</taxon>
    </lineage>
</organism>
<sequence length="174" mass="20883">MFQFKRKVSTFFDKENKSYDQPEFEYSQERFISTKNDYTSDTNQWLTIEQSPNKHIMLEYERSNPSLITQDHTQRGDIEIRPYSMHRLMDEDQWSCEGVYHTEKSGIIREPWYTKLRTTLTPTKSLRLTTRPPVYEEMKDTTLEESTIRKTKFQSIKGFGKFARKRSVVKSIRV</sequence>
<dbReference type="EMBL" id="JASJQH010000361">
    <property type="protein sequence ID" value="KAK9764827.1"/>
    <property type="molecule type" value="Genomic_DNA"/>
</dbReference>
<evidence type="ECO:0000313" key="2">
    <source>
        <dbReference type="Proteomes" id="UP001479436"/>
    </source>
</evidence>
<keyword evidence="2" id="KW-1185">Reference proteome</keyword>
<gene>
    <name evidence="1" type="ORF">K7432_007369</name>
</gene>
<evidence type="ECO:0000313" key="1">
    <source>
        <dbReference type="EMBL" id="KAK9764827.1"/>
    </source>
</evidence>
<name>A0ABR2WTJ5_9FUNG</name>
<reference evidence="1 2" key="1">
    <citation type="submission" date="2023-04" db="EMBL/GenBank/DDBJ databases">
        <title>Genome of Basidiobolus ranarum AG-B5.</title>
        <authorList>
            <person name="Stajich J.E."/>
            <person name="Carter-House D."/>
            <person name="Gryganskyi A."/>
        </authorList>
    </citation>
    <scope>NUCLEOTIDE SEQUENCE [LARGE SCALE GENOMIC DNA]</scope>
    <source>
        <strain evidence="1 2">AG-B5</strain>
    </source>
</reference>
<dbReference type="Proteomes" id="UP001479436">
    <property type="component" value="Unassembled WGS sequence"/>
</dbReference>
<accession>A0ABR2WTJ5</accession>
<protein>
    <submittedName>
        <fullName evidence="1">Uncharacterized protein</fullName>
    </submittedName>
</protein>